<dbReference type="GO" id="GO:0016020">
    <property type="term" value="C:membrane"/>
    <property type="evidence" value="ECO:0007669"/>
    <property type="project" value="TreeGrafter"/>
</dbReference>
<protein>
    <recommendedName>
        <fullName evidence="3">Serine-threonine/tyrosine-protein kinase catalytic domain-containing protein</fullName>
    </recommendedName>
</protein>
<dbReference type="Gene3D" id="1.10.510.10">
    <property type="entry name" value="Transferase(Phosphotransferase) domain 1"/>
    <property type="match status" value="1"/>
</dbReference>
<gene>
    <name evidence="1" type="ORF">DCAR_0832420</name>
</gene>
<dbReference type="InterPro" id="IPR051564">
    <property type="entry name" value="LRR_receptor-like_kinase"/>
</dbReference>
<organism evidence="1 2">
    <name type="scientific">Daucus carota subsp. sativus</name>
    <name type="common">Carrot</name>
    <dbReference type="NCBI Taxonomy" id="79200"/>
    <lineage>
        <taxon>Eukaryota</taxon>
        <taxon>Viridiplantae</taxon>
        <taxon>Streptophyta</taxon>
        <taxon>Embryophyta</taxon>
        <taxon>Tracheophyta</taxon>
        <taxon>Spermatophyta</taxon>
        <taxon>Magnoliopsida</taxon>
        <taxon>eudicotyledons</taxon>
        <taxon>Gunneridae</taxon>
        <taxon>Pentapetalae</taxon>
        <taxon>asterids</taxon>
        <taxon>campanulids</taxon>
        <taxon>Apiales</taxon>
        <taxon>Apiaceae</taxon>
        <taxon>Apioideae</taxon>
        <taxon>Scandiceae</taxon>
        <taxon>Daucinae</taxon>
        <taxon>Daucus</taxon>
        <taxon>Daucus sect. Daucus</taxon>
    </lineage>
</organism>
<dbReference type="PANTHER" id="PTHR48055">
    <property type="entry name" value="LEUCINE-RICH REPEAT RECEPTOR PROTEIN KINASE EMS1"/>
    <property type="match status" value="1"/>
</dbReference>
<sequence>MTTKGDTYSFGILLLEMLTSKKPTHRMFRGGLNLHNFVWMSLPDKVIDITDPLIMEMTSRTDGKQVEKRLTRMFDIGLACSKPSPKARPDMHAVLRELESIRNSF</sequence>
<accession>A0AAF0XRH5</accession>
<dbReference type="AlphaFoldDB" id="A0AAF0XRH5"/>
<evidence type="ECO:0000313" key="2">
    <source>
        <dbReference type="Proteomes" id="UP000077755"/>
    </source>
</evidence>
<dbReference type="PANTHER" id="PTHR48055:SF55">
    <property type="entry name" value="PROTEIN KINASE DOMAIN-CONTAINING PROTEIN"/>
    <property type="match status" value="1"/>
</dbReference>
<dbReference type="Proteomes" id="UP000077755">
    <property type="component" value="Chromosome 8"/>
</dbReference>
<evidence type="ECO:0000313" key="1">
    <source>
        <dbReference type="EMBL" id="WOH12911.1"/>
    </source>
</evidence>
<dbReference type="InterPro" id="IPR011009">
    <property type="entry name" value="Kinase-like_dom_sf"/>
</dbReference>
<reference evidence="1" key="2">
    <citation type="submission" date="2022-03" db="EMBL/GenBank/DDBJ databases">
        <title>Draft title - Genomic analysis of global carrot germplasm unveils the trajectory of domestication and the origin of high carotenoid orange carrot.</title>
        <authorList>
            <person name="Iorizzo M."/>
            <person name="Ellison S."/>
            <person name="Senalik D."/>
            <person name="Macko-Podgorni A."/>
            <person name="Grzebelus D."/>
            <person name="Bostan H."/>
            <person name="Rolling W."/>
            <person name="Curaba J."/>
            <person name="Simon P."/>
        </authorList>
    </citation>
    <scope>NUCLEOTIDE SEQUENCE</scope>
    <source>
        <tissue evidence="1">Leaf</tissue>
    </source>
</reference>
<name>A0AAF0XRH5_DAUCS</name>
<keyword evidence="2" id="KW-1185">Reference proteome</keyword>
<dbReference type="EMBL" id="CP093350">
    <property type="protein sequence ID" value="WOH12911.1"/>
    <property type="molecule type" value="Genomic_DNA"/>
</dbReference>
<dbReference type="SUPFAM" id="SSF56112">
    <property type="entry name" value="Protein kinase-like (PK-like)"/>
    <property type="match status" value="1"/>
</dbReference>
<evidence type="ECO:0008006" key="3">
    <source>
        <dbReference type="Google" id="ProtNLM"/>
    </source>
</evidence>
<reference evidence="1" key="1">
    <citation type="journal article" date="2016" name="Nat. Genet.">
        <title>A high-quality carrot genome assembly provides new insights into carotenoid accumulation and asterid genome evolution.</title>
        <authorList>
            <person name="Iorizzo M."/>
            <person name="Ellison S."/>
            <person name="Senalik D."/>
            <person name="Zeng P."/>
            <person name="Satapoomin P."/>
            <person name="Huang J."/>
            <person name="Bowman M."/>
            <person name="Iovene M."/>
            <person name="Sanseverino W."/>
            <person name="Cavagnaro P."/>
            <person name="Yildiz M."/>
            <person name="Macko-Podgorni A."/>
            <person name="Moranska E."/>
            <person name="Grzebelus E."/>
            <person name="Grzebelus D."/>
            <person name="Ashrafi H."/>
            <person name="Zheng Z."/>
            <person name="Cheng S."/>
            <person name="Spooner D."/>
            <person name="Van Deynze A."/>
            <person name="Simon P."/>
        </authorList>
    </citation>
    <scope>NUCLEOTIDE SEQUENCE</scope>
    <source>
        <tissue evidence="1">Leaf</tissue>
    </source>
</reference>
<proteinExistence type="predicted"/>